<reference evidence="1 2" key="1">
    <citation type="submission" date="2015-01" db="EMBL/GenBank/DDBJ databases">
        <title>The Genome Sequence of Exophiala mesophila CBS40295.</title>
        <authorList>
            <consortium name="The Broad Institute Genomics Platform"/>
            <person name="Cuomo C."/>
            <person name="de Hoog S."/>
            <person name="Gorbushina A."/>
            <person name="Stielow B."/>
            <person name="Teixiera M."/>
            <person name="Abouelleil A."/>
            <person name="Chapman S.B."/>
            <person name="Priest M."/>
            <person name="Young S.K."/>
            <person name="Wortman J."/>
            <person name="Nusbaum C."/>
            <person name="Birren B."/>
        </authorList>
    </citation>
    <scope>NUCLEOTIDE SEQUENCE [LARGE SCALE GENOMIC DNA]</scope>
    <source>
        <strain evidence="1 2">CBS 40295</strain>
    </source>
</reference>
<name>A0A0D1ZMG9_EXOME</name>
<sequence>MLYRSRFIVKDLSMSRVFSVPDANDELVHIEISEPALRAHNLGLITWTSGFILASLLHKFSAPIDTSSRVPILELGAGTGLVGLTAARLWQRPVFLTDLTPILPALTTNISLNKANIHSTVECGTLDWSEPDFIILPSGERLSADTDKSQIILAADTMYSEEHPELLSKAIFRWLAPDPSARLIITWAMRVAYLDQIREIWDLLESGGLECVADGREQADEDGGWDDEKLCEWSVWSWKVGQKFPQAISSTFWDSLDLSPIRSR</sequence>
<dbReference type="PANTHER" id="PTHR14614">
    <property type="entry name" value="HEPATOCELLULAR CARCINOMA-ASSOCIATED ANTIGEN"/>
    <property type="match status" value="1"/>
</dbReference>
<dbReference type="VEuPathDB" id="FungiDB:PV10_09235"/>
<dbReference type="PANTHER" id="PTHR14614:SF156">
    <property type="entry name" value="PROTEIN-LYSINE N-METHYLTRANSFERASE EFM2"/>
    <property type="match status" value="1"/>
</dbReference>
<dbReference type="Proteomes" id="UP000054302">
    <property type="component" value="Unassembled WGS sequence"/>
</dbReference>
<dbReference type="AlphaFoldDB" id="A0A0D1ZMG9"/>
<dbReference type="OMA" id="EWCVWRW"/>
<dbReference type="SUPFAM" id="SSF53335">
    <property type="entry name" value="S-adenosyl-L-methionine-dependent methyltransferases"/>
    <property type="match status" value="1"/>
</dbReference>
<protein>
    <submittedName>
        <fullName evidence="1">Uncharacterized protein</fullName>
    </submittedName>
</protein>
<dbReference type="STRING" id="212818.A0A0D1ZMG9"/>
<evidence type="ECO:0000313" key="2">
    <source>
        <dbReference type="Proteomes" id="UP000054302"/>
    </source>
</evidence>
<accession>A0A0D1ZMG9</accession>
<proteinExistence type="predicted"/>
<dbReference type="Gene3D" id="3.40.50.150">
    <property type="entry name" value="Vaccinia Virus protein VP39"/>
    <property type="match status" value="1"/>
</dbReference>
<keyword evidence="2" id="KW-1185">Reference proteome</keyword>
<dbReference type="GO" id="GO:0005829">
    <property type="term" value="C:cytosol"/>
    <property type="evidence" value="ECO:0007669"/>
    <property type="project" value="TreeGrafter"/>
</dbReference>
<gene>
    <name evidence="1" type="ORF">PV10_09235</name>
</gene>
<dbReference type="InterPro" id="IPR019410">
    <property type="entry name" value="Methyltransf_16"/>
</dbReference>
<dbReference type="GeneID" id="27327080"/>
<dbReference type="Pfam" id="PF10294">
    <property type="entry name" value="Methyltransf_16"/>
    <property type="match status" value="1"/>
</dbReference>
<dbReference type="GO" id="GO:0008757">
    <property type="term" value="F:S-adenosylmethionine-dependent methyltransferase activity"/>
    <property type="evidence" value="ECO:0007669"/>
    <property type="project" value="UniProtKB-ARBA"/>
</dbReference>
<dbReference type="EMBL" id="KN847528">
    <property type="protein sequence ID" value="KIV87958.1"/>
    <property type="molecule type" value="Genomic_DNA"/>
</dbReference>
<dbReference type="HOGENOM" id="CLU_049351_2_0_1"/>
<evidence type="ECO:0000313" key="1">
    <source>
        <dbReference type="EMBL" id="KIV87958.1"/>
    </source>
</evidence>
<dbReference type="InterPro" id="IPR029063">
    <property type="entry name" value="SAM-dependent_MTases_sf"/>
</dbReference>
<organism evidence="1 2">
    <name type="scientific">Exophiala mesophila</name>
    <name type="common">Black yeast-like fungus</name>
    <dbReference type="NCBI Taxonomy" id="212818"/>
    <lineage>
        <taxon>Eukaryota</taxon>
        <taxon>Fungi</taxon>
        <taxon>Dikarya</taxon>
        <taxon>Ascomycota</taxon>
        <taxon>Pezizomycotina</taxon>
        <taxon>Eurotiomycetes</taxon>
        <taxon>Chaetothyriomycetidae</taxon>
        <taxon>Chaetothyriales</taxon>
        <taxon>Herpotrichiellaceae</taxon>
        <taxon>Exophiala</taxon>
    </lineage>
</organism>
<dbReference type="RefSeq" id="XP_016219532.1">
    <property type="nucleotide sequence ID" value="XM_016374366.1"/>
</dbReference>
<dbReference type="OrthoDB" id="433955at2759"/>